<organism evidence="2 3">
    <name type="scientific">Micromonospora avicenniae</name>
    <dbReference type="NCBI Taxonomy" id="1198245"/>
    <lineage>
        <taxon>Bacteria</taxon>
        <taxon>Bacillati</taxon>
        <taxon>Actinomycetota</taxon>
        <taxon>Actinomycetes</taxon>
        <taxon>Micromonosporales</taxon>
        <taxon>Micromonosporaceae</taxon>
        <taxon>Micromonospora</taxon>
    </lineage>
</organism>
<dbReference type="AlphaFoldDB" id="A0A1N7EAJ6"/>
<reference evidence="2 3" key="1">
    <citation type="submission" date="2017-01" db="EMBL/GenBank/DDBJ databases">
        <authorList>
            <person name="Mah S.A."/>
            <person name="Swanson W.J."/>
            <person name="Moy G.W."/>
            <person name="Vacquier V.D."/>
        </authorList>
    </citation>
    <scope>NUCLEOTIDE SEQUENCE [LARGE SCALE GENOMIC DNA]</scope>
    <source>
        <strain evidence="2 3">DSM 45758</strain>
    </source>
</reference>
<feature type="region of interest" description="Disordered" evidence="1">
    <location>
        <begin position="1"/>
        <end position="42"/>
    </location>
</feature>
<gene>
    <name evidence="2" type="ORF">SAMN05444858_12213</name>
</gene>
<protein>
    <submittedName>
        <fullName evidence="2">Uncharacterized protein</fullName>
    </submittedName>
</protein>
<dbReference type="Proteomes" id="UP000186004">
    <property type="component" value="Unassembled WGS sequence"/>
</dbReference>
<evidence type="ECO:0000256" key="1">
    <source>
        <dbReference type="SAM" id="MobiDB-lite"/>
    </source>
</evidence>
<keyword evidence="3" id="KW-1185">Reference proteome</keyword>
<evidence type="ECO:0000313" key="3">
    <source>
        <dbReference type="Proteomes" id="UP000186004"/>
    </source>
</evidence>
<feature type="compositionally biased region" description="Basic residues" evidence="1">
    <location>
        <begin position="1"/>
        <end position="15"/>
    </location>
</feature>
<dbReference type="EMBL" id="FTNF01000022">
    <property type="protein sequence ID" value="SIR85084.1"/>
    <property type="molecule type" value="Genomic_DNA"/>
</dbReference>
<feature type="region of interest" description="Disordered" evidence="1">
    <location>
        <begin position="278"/>
        <end position="303"/>
    </location>
</feature>
<sequence length="303" mass="32391">MDGRRHRARDRRRWGRCGGPGVGARRRSGWVGQRRRQGRQFGRGQLPAAGVRAGPGIHRDPVFGRLGHRRRGRLGGLAPGTSPWRWRRHRGGTAPARRRVGCLADGQRLGAGGTVGLWRVSARRRGLVEAAALALVDGGGLRRVGARGPVGPRRFVEAERAVRPVCWRGLVEAARAVGRVRGRGLVEAVCAVGTDRVVRPARGRRVSGSGDRTAGRSRRARGGGFRWCGGGIGLSGWCGGGIGLSGDGRITVRPRARGVPVGRPVRPRLRLRHPAISSRADPRLVPVRHARGADHRASDGAGG</sequence>
<name>A0A1N7EAJ6_9ACTN</name>
<proteinExistence type="predicted"/>
<accession>A0A1N7EAJ6</accession>
<dbReference type="STRING" id="1198245.SAMN05444858_12213"/>
<feature type="compositionally biased region" description="Basic and acidic residues" evidence="1">
    <location>
        <begin position="291"/>
        <end position="303"/>
    </location>
</feature>
<feature type="compositionally biased region" description="Basic residues" evidence="1">
    <location>
        <begin position="24"/>
        <end position="38"/>
    </location>
</feature>
<evidence type="ECO:0000313" key="2">
    <source>
        <dbReference type="EMBL" id="SIR85084.1"/>
    </source>
</evidence>